<gene>
    <name evidence="1" type="ORF">COLO4_20961</name>
</gene>
<evidence type="ECO:0000313" key="1">
    <source>
        <dbReference type="EMBL" id="OMO86698.1"/>
    </source>
</evidence>
<dbReference type="EMBL" id="AWUE01017530">
    <property type="protein sequence ID" value="OMO86698.1"/>
    <property type="molecule type" value="Genomic_DNA"/>
</dbReference>
<protein>
    <submittedName>
        <fullName evidence="1">Uncharacterized protein</fullName>
    </submittedName>
</protein>
<reference evidence="2" key="1">
    <citation type="submission" date="2013-09" db="EMBL/GenBank/DDBJ databases">
        <title>Corchorus olitorius genome sequencing.</title>
        <authorList>
            <person name="Alam M."/>
            <person name="Haque M.S."/>
            <person name="Islam M.S."/>
            <person name="Emdad E.M."/>
            <person name="Islam M.M."/>
            <person name="Ahmed B."/>
            <person name="Halim A."/>
            <person name="Hossen Q.M.M."/>
            <person name="Hossain M.Z."/>
            <person name="Ahmed R."/>
            <person name="Khan M.M."/>
            <person name="Islam R."/>
            <person name="Rashid M.M."/>
            <person name="Khan S.A."/>
            <person name="Rahman M.S."/>
            <person name="Alam M."/>
            <person name="Yahiya A.S."/>
            <person name="Khan M.S."/>
            <person name="Azam M.S."/>
            <person name="Haque T."/>
            <person name="Lashkar M.Z.H."/>
            <person name="Akhand A.I."/>
            <person name="Morshed G."/>
            <person name="Roy S."/>
            <person name="Uddin K.S."/>
            <person name="Rabeya T."/>
            <person name="Hossain A.S."/>
            <person name="Chowdhury A."/>
            <person name="Snigdha A.R."/>
            <person name="Mortoza M.S."/>
            <person name="Matin S.A."/>
            <person name="Hoque S.M.E."/>
            <person name="Islam M.K."/>
            <person name="Roy D.K."/>
            <person name="Haider R."/>
            <person name="Moosa M.M."/>
            <person name="Elias S.M."/>
            <person name="Hasan A.M."/>
            <person name="Jahan S."/>
            <person name="Shafiuddin M."/>
            <person name="Mahmood N."/>
            <person name="Shommy N.S."/>
        </authorList>
    </citation>
    <scope>NUCLEOTIDE SEQUENCE [LARGE SCALE GENOMIC DNA]</scope>
    <source>
        <strain evidence="2">cv. O-4</strain>
    </source>
</reference>
<accession>A0A1R3IVT8</accession>
<evidence type="ECO:0000313" key="2">
    <source>
        <dbReference type="Proteomes" id="UP000187203"/>
    </source>
</evidence>
<comment type="caution">
    <text evidence="1">The sequence shown here is derived from an EMBL/GenBank/DDBJ whole genome shotgun (WGS) entry which is preliminary data.</text>
</comment>
<dbReference type="Proteomes" id="UP000187203">
    <property type="component" value="Unassembled WGS sequence"/>
</dbReference>
<dbReference type="AlphaFoldDB" id="A0A1R3IVT8"/>
<name>A0A1R3IVT8_9ROSI</name>
<sequence length="44" mass="5117">MEKVSRELVLIEAEVKIEKVPKKFDLNVLEDRGFDLNKFPVEGN</sequence>
<organism evidence="1 2">
    <name type="scientific">Corchorus olitorius</name>
    <dbReference type="NCBI Taxonomy" id="93759"/>
    <lineage>
        <taxon>Eukaryota</taxon>
        <taxon>Viridiplantae</taxon>
        <taxon>Streptophyta</taxon>
        <taxon>Embryophyta</taxon>
        <taxon>Tracheophyta</taxon>
        <taxon>Spermatophyta</taxon>
        <taxon>Magnoliopsida</taxon>
        <taxon>eudicotyledons</taxon>
        <taxon>Gunneridae</taxon>
        <taxon>Pentapetalae</taxon>
        <taxon>rosids</taxon>
        <taxon>malvids</taxon>
        <taxon>Malvales</taxon>
        <taxon>Malvaceae</taxon>
        <taxon>Grewioideae</taxon>
        <taxon>Apeibeae</taxon>
        <taxon>Corchorus</taxon>
    </lineage>
</organism>
<keyword evidence="2" id="KW-1185">Reference proteome</keyword>
<proteinExistence type="predicted"/>